<comment type="caution">
    <text evidence="1">The sequence shown here is derived from an EMBL/GenBank/DDBJ whole genome shotgun (WGS) entry which is preliminary data.</text>
</comment>
<evidence type="ECO:0000313" key="1">
    <source>
        <dbReference type="EMBL" id="PNG24219.1"/>
    </source>
</evidence>
<accession>A0A2J7TBT1</accession>
<gene>
    <name evidence="1" type="ORF">CR492_19835</name>
</gene>
<protein>
    <submittedName>
        <fullName evidence="1">Uncharacterized protein</fullName>
    </submittedName>
</protein>
<evidence type="ECO:0000313" key="2">
    <source>
        <dbReference type="Proteomes" id="UP000236286"/>
    </source>
</evidence>
<name>A0A2J7TBT1_METSI</name>
<dbReference type="AlphaFoldDB" id="A0A2J7TBT1"/>
<reference evidence="1 2" key="1">
    <citation type="submission" date="2017-10" db="EMBL/GenBank/DDBJ databases">
        <title>Genome announcement of Methylocella silvestris TVC from permafrost.</title>
        <authorList>
            <person name="Wang J."/>
            <person name="Geng K."/>
            <person name="Ul-Haque F."/>
            <person name="Crombie A.T."/>
            <person name="Street L.E."/>
            <person name="Wookey P.A."/>
            <person name="Murrell J.C."/>
            <person name="Pratscher J."/>
        </authorList>
    </citation>
    <scope>NUCLEOTIDE SEQUENCE [LARGE SCALE GENOMIC DNA]</scope>
    <source>
        <strain evidence="1 2">TVC</strain>
    </source>
</reference>
<organism evidence="1 2">
    <name type="scientific">Methylocella silvestris</name>
    <dbReference type="NCBI Taxonomy" id="199596"/>
    <lineage>
        <taxon>Bacteria</taxon>
        <taxon>Pseudomonadati</taxon>
        <taxon>Pseudomonadota</taxon>
        <taxon>Alphaproteobacteria</taxon>
        <taxon>Hyphomicrobiales</taxon>
        <taxon>Beijerinckiaceae</taxon>
        <taxon>Methylocella</taxon>
    </lineage>
</organism>
<sequence>MQSTAAAFSTGHAPRLGAGPLPDPWAAIALNPQPLPPRVDFISAVVREVADRALLIYDVAIAQRGGRDQSVLIVGDYVSRFVDDYCGDDFRFKWPFPGPHPDWLTERVTSIDLVVAGLNFEHESALAPTNDLQQIFQEAGSILRRAGADRMR</sequence>
<dbReference type="EMBL" id="PDZR01000044">
    <property type="protein sequence ID" value="PNG24219.1"/>
    <property type="molecule type" value="Genomic_DNA"/>
</dbReference>
<dbReference type="Proteomes" id="UP000236286">
    <property type="component" value="Unassembled WGS sequence"/>
</dbReference>
<proteinExistence type="predicted"/>